<dbReference type="AlphaFoldDB" id="A0A8J1U7J2"/>
<feature type="region of interest" description="Disordered" evidence="9">
    <location>
        <begin position="710"/>
        <end position="768"/>
    </location>
</feature>
<evidence type="ECO:0000313" key="10">
    <source>
        <dbReference type="EMBL" id="CAH1794377.1"/>
    </source>
</evidence>
<dbReference type="SMART" id="SM00343">
    <property type="entry name" value="ZnF_C2HC"/>
    <property type="match status" value="5"/>
</dbReference>
<dbReference type="GO" id="GO:0003723">
    <property type="term" value="F:RNA binding"/>
    <property type="evidence" value="ECO:0007669"/>
    <property type="project" value="TreeGrafter"/>
</dbReference>
<feature type="compositionally biased region" description="Basic and acidic residues" evidence="9">
    <location>
        <begin position="660"/>
        <end position="669"/>
    </location>
</feature>
<comment type="caution">
    <text evidence="10">The sequence shown here is derived from an EMBL/GenBank/DDBJ whole genome shotgun (WGS) entry which is preliminary data.</text>
</comment>
<evidence type="ECO:0000256" key="2">
    <source>
        <dbReference type="ARBA" id="ARBA00022723"/>
    </source>
</evidence>
<dbReference type="GO" id="GO:0071039">
    <property type="term" value="P:nuclear polyadenylation-dependent CUT catabolic process"/>
    <property type="evidence" value="ECO:0007669"/>
    <property type="project" value="TreeGrafter"/>
</dbReference>
<evidence type="ECO:0000256" key="7">
    <source>
        <dbReference type="ARBA" id="ARBA00041190"/>
    </source>
</evidence>
<proteinExistence type="predicted"/>
<dbReference type="GO" id="GO:0008270">
    <property type="term" value="F:zinc ion binding"/>
    <property type="evidence" value="ECO:0007669"/>
    <property type="project" value="UniProtKB-KW"/>
</dbReference>
<dbReference type="InterPro" id="IPR036875">
    <property type="entry name" value="Znf_CCHC_sf"/>
</dbReference>
<feature type="compositionally biased region" description="Acidic residues" evidence="9">
    <location>
        <begin position="262"/>
        <end position="279"/>
    </location>
</feature>
<feature type="region of interest" description="Disordered" evidence="9">
    <location>
        <begin position="242"/>
        <end position="314"/>
    </location>
</feature>
<dbReference type="GO" id="GO:0031499">
    <property type="term" value="C:TRAMP complex"/>
    <property type="evidence" value="ECO:0007669"/>
    <property type="project" value="TreeGrafter"/>
</dbReference>
<keyword evidence="5" id="KW-0862">Zinc</keyword>
<keyword evidence="6" id="KW-0539">Nucleus</keyword>
<dbReference type="PANTHER" id="PTHR46543:SF1">
    <property type="entry name" value="ZINC FINGER CCHC DOMAIN-CONTAINING PROTEIN 7"/>
    <property type="match status" value="1"/>
</dbReference>
<feature type="region of interest" description="Disordered" evidence="9">
    <location>
        <begin position="629"/>
        <end position="678"/>
    </location>
</feature>
<dbReference type="SUPFAM" id="SSF57756">
    <property type="entry name" value="Retrovirus zinc finger-like domains"/>
    <property type="match status" value="2"/>
</dbReference>
<dbReference type="GO" id="GO:0071036">
    <property type="term" value="P:nuclear polyadenylation-dependent snoRNA catabolic process"/>
    <property type="evidence" value="ECO:0007669"/>
    <property type="project" value="TreeGrafter"/>
</dbReference>
<dbReference type="Proteomes" id="UP000749559">
    <property type="component" value="Unassembled WGS sequence"/>
</dbReference>
<feature type="compositionally biased region" description="Polar residues" evidence="9">
    <location>
        <begin position="729"/>
        <end position="738"/>
    </location>
</feature>
<dbReference type="GO" id="GO:0071035">
    <property type="term" value="P:nuclear polyadenylation-dependent rRNA catabolic process"/>
    <property type="evidence" value="ECO:0007669"/>
    <property type="project" value="TreeGrafter"/>
</dbReference>
<name>A0A8J1U7J2_OWEFU</name>
<accession>A0A8J1U7J2</accession>
<dbReference type="EMBL" id="CAIIXF020000009">
    <property type="protein sequence ID" value="CAH1794377.1"/>
    <property type="molecule type" value="Genomic_DNA"/>
</dbReference>
<feature type="compositionally biased region" description="Basic and acidic residues" evidence="9">
    <location>
        <begin position="643"/>
        <end position="652"/>
    </location>
</feature>
<keyword evidence="4" id="KW-0863">Zinc-finger</keyword>
<dbReference type="OrthoDB" id="5592120at2759"/>
<dbReference type="InterPro" id="IPR051644">
    <property type="entry name" value="TRAMP_AT-DNA-binding"/>
</dbReference>
<dbReference type="PANTHER" id="PTHR46543">
    <property type="entry name" value="ZINC FINGER CCHC DOMAIN-CONTAINING PROTEIN 7"/>
    <property type="match status" value="1"/>
</dbReference>
<evidence type="ECO:0000256" key="5">
    <source>
        <dbReference type="ARBA" id="ARBA00022833"/>
    </source>
</evidence>
<evidence type="ECO:0000256" key="6">
    <source>
        <dbReference type="ARBA" id="ARBA00023242"/>
    </source>
</evidence>
<sequence length="768" mass="88196">MMYRSEYEDNWGEYETLQHYPECDGDGDTESDLDDLEVRLYSQIHHGNIDDEEQETSDQQNEVLLKSPIKDNDYTLSKIAVSNLSTTVASNKAKQETSKSNASINLEHFLTRSGDGDKSDESDQVITINQIKKSKKNKEKTECKNKRQSRFGEDEDSITQCKTKKKKVKTKRYLEKTDLKHADGKIDSSSSDVEDIIEVSPKTKPTKVDCIVVTDTEDEVIVLGDSDTNSDTTNIDSADAIEDDRINQGSEDICKKSSDEVMSFDEDSNDNDEEYEDVDESKTDESEDDDEDDVSDESNNNEDMALDIDIDTDDEDDIKVHTSGKPAIVLDCSELSDIEDMSLGDIHNAMGECDWSIDPADIPQFHVSTRGRYFLKSIECRNCRKRGHLSKECPKPKKIAVCILCGLDGHLQRNCPNSLCLNCSLPGHIQRNCGAPQKSRYIECNRCHMYGHINRECPDHWRQFHLSTIPGEKLVMGSKKYRENEITCCYNCGMDTHFGHECDEPRINQYINPNLPFVQQYNRSVSIQLEQGLFDCSEHEQGPPHKKHHITFGEHDNTHEPPKKRFKAKNQKEPQNLMSVQVNKKWASFAQNVSERLQTKVTKTKSKKQMRKEKELERANQHYAEHIALKQHASGDFPRGKKQSSDFKHSRMQENLTIRIQEDKQESNARKVGKCKQKKMAWWEGNRKQNKQNGKSAFNDEHGTEWWDKNARKHKNKQQKIQNEKHDTNLQQSNTGLFQNKGKQNKKNQGRGGFKVTVSNRGFRTAHR</sequence>
<dbReference type="Gene3D" id="4.10.60.10">
    <property type="entry name" value="Zinc finger, CCHC-type"/>
    <property type="match status" value="2"/>
</dbReference>
<dbReference type="GO" id="GO:0071031">
    <property type="term" value="P:nuclear mRNA surveillance of mRNA 3'-end processing"/>
    <property type="evidence" value="ECO:0007669"/>
    <property type="project" value="TreeGrafter"/>
</dbReference>
<keyword evidence="2" id="KW-0479">Metal-binding</keyword>
<keyword evidence="3" id="KW-0677">Repeat</keyword>
<dbReference type="GO" id="GO:0071037">
    <property type="term" value="P:nuclear polyadenylation-dependent snRNA catabolic process"/>
    <property type="evidence" value="ECO:0007669"/>
    <property type="project" value="TreeGrafter"/>
</dbReference>
<dbReference type="PROSITE" id="PS50158">
    <property type="entry name" value="ZF_CCHC"/>
    <property type="match status" value="4"/>
</dbReference>
<evidence type="ECO:0000256" key="3">
    <source>
        <dbReference type="ARBA" id="ARBA00022737"/>
    </source>
</evidence>
<evidence type="ECO:0000256" key="8">
    <source>
        <dbReference type="ARBA" id="ARBA00043023"/>
    </source>
</evidence>
<comment type="subcellular location">
    <subcellularLocation>
        <location evidence="1">Nucleus</location>
    </subcellularLocation>
</comment>
<evidence type="ECO:0000256" key="4">
    <source>
        <dbReference type="ARBA" id="ARBA00022771"/>
    </source>
</evidence>
<reference evidence="10" key="1">
    <citation type="submission" date="2022-03" db="EMBL/GenBank/DDBJ databases">
        <authorList>
            <person name="Martin C."/>
        </authorList>
    </citation>
    <scope>NUCLEOTIDE SEQUENCE</scope>
</reference>
<organism evidence="10 11">
    <name type="scientific">Owenia fusiformis</name>
    <name type="common">Polychaete worm</name>
    <dbReference type="NCBI Taxonomy" id="6347"/>
    <lineage>
        <taxon>Eukaryota</taxon>
        <taxon>Metazoa</taxon>
        <taxon>Spiralia</taxon>
        <taxon>Lophotrochozoa</taxon>
        <taxon>Annelida</taxon>
        <taxon>Polychaeta</taxon>
        <taxon>Sedentaria</taxon>
        <taxon>Canalipalpata</taxon>
        <taxon>Sabellida</taxon>
        <taxon>Oweniida</taxon>
        <taxon>Oweniidae</taxon>
        <taxon>Owenia</taxon>
    </lineage>
</organism>
<keyword evidence="11" id="KW-1185">Reference proteome</keyword>
<protein>
    <recommendedName>
        <fullName evidence="7">Zinc finger CCHC domain-containing protein 7</fullName>
    </recommendedName>
    <alternativeName>
        <fullName evidence="8">TRAMP-like complex RNA-binding factor ZCCHC7</fullName>
    </alternativeName>
</protein>
<dbReference type="Pfam" id="PF00098">
    <property type="entry name" value="zf-CCHC"/>
    <property type="match status" value="1"/>
</dbReference>
<evidence type="ECO:0000313" key="11">
    <source>
        <dbReference type="Proteomes" id="UP000749559"/>
    </source>
</evidence>
<gene>
    <name evidence="10" type="ORF">OFUS_LOCUS19080</name>
</gene>
<feature type="compositionally biased region" description="Acidic residues" evidence="9">
    <location>
        <begin position="285"/>
        <end position="314"/>
    </location>
</feature>
<evidence type="ECO:0000256" key="1">
    <source>
        <dbReference type="ARBA" id="ARBA00004123"/>
    </source>
</evidence>
<dbReference type="GO" id="GO:0071038">
    <property type="term" value="P:TRAMP-dependent tRNA surveillance pathway"/>
    <property type="evidence" value="ECO:0007669"/>
    <property type="project" value="TreeGrafter"/>
</dbReference>
<evidence type="ECO:0000256" key="9">
    <source>
        <dbReference type="SAM" id="MobiDB-lite"/>
    </source>
</evidence>
<dbReference type="InterPro" id="IPR001878">
    <property type="entry name" value="Znf_CCHC"/>
</dbReference>